<name>A0ABT1QEP9_9NOCA</name>
<proteinExistence type="predicted"/>
<keyword evidence="1" id="KW-0812">Transmembrane</keyword>
<evidence type="ECO:0000313" key="3">
    <source>
        <dbReference type="Proteomes" id="UP001524501"/>
    </source>
</evidence>
<dbReference type="EMBL" id="JANFQF010000013">
    <property type="protein sequence ID" value="MCQ4120751.1"/>
    <property type="molecule type" value="Genomic_DNA"/>
</dbReference>
<organism evidence="2 3">
    <name type="scientific">Rhodococcus tibetensis</name>
    <dbReference type="NCBI Taxonomy" id="2965064"/>
    <lineage>
        <taxon>Bacteria</taxon>
        <taxon>Bacillati</taxon>
        <taxon>Actinomycetota</taxon>
        <taxon>Actinomycetes</taxon>
        <taxon>Mycobacteriales</taxon>
        <taxon>Nocardiaceae</taxon>
        <taxon>Rhodococcus</taxon>
    </lineage>
</organism>
<feature type="transmembrane region" description="Helical" evidence="1">
    <location>
        <begin position="20"/>
        <end position="40"/>
    </location>
</feature>
<reference evidence="2 3" key="1">
    <citation type="submission" date="2022-07" db="EMBL/GenBank/DDBJ databases">
        <title>Degradation activity of malathion, p-nitrophenol and potential low-temperature adaptation strategy of Rhodococcus sp. FXJ9.536.</title>
        <authorList>
            <person name="Huang J."/>
            <person name="Huang Y."/>
        </authorList>
    </citation>
    <scope>NUCLEOTIDE SEQUENCE [LARGE SCALE GENOMIC DNA]</scope>
    <source>
        <strain evidence="2 3">FXJ9.536</strain>
    </source>
</reference>
<dbReference type="Proteomes" id="UP001524501">
    <property type="component" value="Unassembled WGS sequence"/>
</dbReference>
<gene>
    <name evidence="2" type="ORF">NOF53_16505</name>
</gene>
<sequence>MARISRISSVLLHAMRVSVVGTVVYTGLVMAVVVVAVWQFPVPGV</sequence>
<evidence type="ECO:0000313" key="2">
    <source>
        <dbReference type="EMBL" id="MCQ4120751.1"/>
    </source>
</evidence>
<dbReference type="RefSeq" id="WP_255970625.1">
    <property type="nucleotide sequence ID" value="NZ_JANFQF010000013.1"/>
</dbReference>
<comment type="caution">
    <text evidence="2">The sequence shown here is derived from an EMBL/GenBank/DDBJ whole genome shotgun (WGS) entry which is preliminary data.</text>
</comment>
<keyword evidence="1" id="KW-1133">Transmembrane helix</keyword>
<keyword evidence="3" id="KW-1185">Reference proteome</keyword>
<accession>A0ABT1QEP9</accession>
<evidence type="ECO:0000256" key="1">
    <source>
        <dbReference type="SAM" id="Phobius"/>
    </source>
</evidence>
<keyword evidence="1" id="KW-0472">Membrane</keyword>
<protein>
    <submittedName>
        <fullName evidence="2">Uncharacterized protein</fullName>
    </submittedName>
</protein>